<comment type="caution">
    <text evidence="1">The sequence shown here is derived from an EMBL/GenBank/DDBJ whole genome shotgun (WGS) entry which is preliminary data.</text>
</comment>
<dbReference type="AlphaFoldDB" id="A0A510UMH3"/>
<evidence type="ECO:0000313" key="2">
    <source>
        <dbReference type="Proteomes" id="UP000321787"/>
    </source>
</evidence>
<evidence type="ECO:0000313" key="1">
    <source>
        <dbReference type="EMBL" id="GEK15862.1"/>
    </source>
</evidence>
<dbReference type="Proteomes" id="UP000321787">
    <property type="component" value="Unassembled WGS sequence"/>
</dbReference>
<dbReference type="EMBL" id="BJTZ01000044">
    <property type="protein sequence ID" value="GEK15862.1"/>
    <property type="molecule type" value="Genomic_DNA"/>
</dbReference>
<reference evidence="1 2" key="1">
    <citation type="submission" date="2019-07" db="EMBL/GenBank/DDBJ databases">
        <title>Whole genome shotgun sequence of Aliivibrio fischeri NBRC 101058.</title>
        <authorList>
            <person name="Hosoyama A."/>
            <person name="Uohara A."/>
            <person name="Ohji S."/>
            <person name="Ichikawa N."/>
        </authorList>
    </citation>
    <scope>NUCLEOTIDE SEQUENCE [LARGE SCALE GENOMIC DNA]</scope>
    <source>
        <strain evidence="1 2">NBRC 101058</strain>
    </source>
</reference>
<proteinExistence type="predicted"/>
<name>A0A510UMH3_ALIFS</name>
<gene>
    <name evidence="1" type="ORF">AFI02nite_38980</name>
</gene>
<organism evidence="1 2">
    <name type="scientific">Aliivibrio fischeri</name>
    <name type="common">Vibrio fischeri</name>
    <dbReference type="NCBI Taxonomy" id="668"/>
    <lineage>
        <taxon>Bacteria</taxon>
        <taxon>Pseudomonadati</taxon>
        <taxon>Pseudomonadota</taxon>
        <taxon>Gammaproteobacteria</taxon>
        <taxon>Vibrionales</taxon>
        <taxon>Vibrionaceae</taxon>
        <taxon>Aliivibrio</taxon>
    </lineage>
</organism>
<dbReference type="RefSeq" id="WP_186809500.1">
    <property type="nucleotide sequence ID" value="NZ_BJTZ01000044.1"/>
</dbReference>
<sequence>MLSHLVMHKIADIADLASKESGTSYEEYIRLFSISFDKEFKQYRSIHEVTRFKLERN</sequence>
<protein>
    <submittedName>
        <fullName evidence="1">Uncharacterized protein</fullName>
    </submittedName>
</protein>
<accession>A0A510UMH3</accession>